<accession>A0AAE9Z2B1</accession>
<feature type="domain" description="HNH nuclease" evidence="2">
    <location>
        <begin position="454"/>
        <end position="511"/>
    </location>
</feature>
<dbReference type="PANTHER" id="PTHR32305">
    <property type="match status" value="1"/>
</dbReference>
<gene>
    <name evidence="3" type="ORF">SG34_000745</name>
</gene>
<name>A0AAE9Z2B1_9GAMM</name>
<reference evidence="3 4" key="2">
    <citation type="journal article" date="2022" name="Mar. Drugs">
        <title>Bioassay-Guided Fractionation Leads to the Detection of Cholic Acid Generated by the Rare Thalassomonas sp.</title>
        <authorList>
            <person name="Pheiffer F."/>
            <person name="Schneider Y.K."/>
            <person name="Hansen E.H."/>
            <person name="Andersen J.H."/>
            <person name="Isaksson J."/>
            <person name="Busche T."/>
            <person name="R C."/>
            <person name="Kalinowski J."/>
            <person name="Zyl L.V."/>
            <person name="Trindade M."/>
        </authorList>
    </citation>
    <scope>NUCLEOTIDE SEQUENCE [LARGE SCALE GENOMIC DNA]</scope>
    <source>
        <strain evidence="3 4">XOM25</strain>
    </source>
</reference>
<dbReference type="NCBIfam" id="TIGR03696">
    <property type="entry name" value="Rhs_assc_core"/>
    <property type="match status" value="1"/>
</dbReference>
<reference evidence="3 4" key="1">
    <citation type="journal article" date="2015" name="Genome Announc.">
        <title>Draft Genome Sequences of Marine Isolates of Thalassomonas viridans and Thalassomonas actiniarum.</title>
        <authorList>
            <person name="Olonade I."/>
            <person name="van Zyl L.J."/>
            <person name="Trindade M."/>
        </authorList>
    </citation>
    <scope>NUCLEOTIDE SEQUENCE [LARGE SCALE GENOMIC DNA]</scope>
    <source>
        <strain evidence="3 4">XOM25</strain>
    </source>
</reference>
<dbReference type="GO" id="GO:0008270">
    <property type="term" value="F:zinc ion binding"/>
    <property type="evidence" value="ECO:0007669"/>
    <property type="project" value="InterPro"/>
</dbReference>
<dbReference type="RefSeq" id="WP_044839278.1">
    <property type="nucleotide sequence ID" value="NZ_CP059733.1"/>
</dbReference>
<dbReference type="GO" id="GO:0004519">
    <property type="term" value="F:endonuclease activity"/>
    <property type="evidence" value="ECO:0007669"/>
    <property type="project" value="UniProtKB-KW"/>
</dbReference>
<dbReference type="InterPro" id="IPR002711">
    <property type="entry name" value="HNH"/>
</dbReference>
<dbReference type="GO" id="GO:0003676">
    <property type="term" value="F:nucleic acid binding"/>
    <property type="evidence" value="ECO:0007669"/>
    <property type="project" value="InterPro"/>
</dbReference>
<keyword evidence="3" id="KW-0378">Hydrolase</keyword>
<protein>
    <submittedName>
        <fullName evidence="3">HNH endonuclease</fullName>
    </submittedName>
</protein>
<organism evidence="3 4">
    <name type="scientific">Thalassomonas viridans</name>
    <dbReference type="NCBI Taxonomy" id="137584"/>
    <lineage>
        <taxon>Bacteria</taxon>
        <taxon>Pseudomonadati</taxon>
        <taxon>Pseudomonadota</taxon>
        <taxon>Gammaproteobacteria</taxon>
        <taxon>Alteromonadales</taxon>
        <taxon>Colwelliaceae</taxon>
        <taxon>Thalassomonas</taxon>
    </lineage>
</organism>
<evidence type="ECO:0000313" key="3">
    <source>
        <dbReference type="EMBL" id="WDE05511.1"/>
    </source>
</evidence>
<evidence type="ECO:0000313" key="4">
    <source>
        <dbReference type="Proteomes" id="UP000032352"/>
    </source>
</evidence>
<dbReference type="KEGG" id="tvd:SG34_000745"/>
<sequence>MLEKETLSVDGKIFTLDYGYDALGTLSSLAYPDGKGAVNFAPNGFGQATQAIRVDGSDSTVFVKGGNDKASYHPNGTINTFTYGNNLVHKTTLNSRQLPQLIHDYLGSTSKVKLGYSYDNNNNITSIINGVDSNFSLSALTYDGLDRLKSTTGNSAGIGSSALSYDALGNIRSYSNTSVLNPSNLTYGYNSSFRLSSVSGTGSEGYNFSQSGSYDNRGNVTHNGKRSFSYNLANQMTASGANRYLYDGYNRRIKTTDSKGTGYSMYSQQGRLLYRETVKGGISYIYLGDKLVAKTGAGVVTKSDDAGYNSVMNFKPFGETIEAANDEVGYTGHKFDTDLGLSYMQARYYDPAIGKFNQPDPVDVLGHLARGSIVHGFNPYTYANNNPYKYIDPTGKIPALLLFAPEIVALGKATLFVGSAGVAGYAGSEAINTYNESSKDEPVKDKKRKYTKKDRKKMYETADGKCEYCGDDITMDPGTGKSMEGDHIIPWVDGGQTDENNGAATCRDCNRSKGKKRLGEKGDQFPPKDPNDRIKDKMLKE</sequence>
<evidence type="ECO:0000256" key="1">
    <source>
        <dbReference type="SAM" id="MobiDB-lite"/>
    </source>
</evidence>
<dbReference type="AlphaFoldDB" id="A0AAE9Z2B1"/>
<feature type="compositionally biased region" description="Basic and acidic residues" evidence="1">
    <location>
        <begin position="529"/>
        <end position="541"/>
    </location>
</feature>
<dbReference type="InterPro" id="IPR022385">
    <property type="entry name" value="Rhs_assc_core"/>
</dbReference>
<dbReference type="Gene3D" id="2.180.10.10">
    <property type="entry name" value="RHS repeat-associated core"/>
    <property type="match status" value="1"/>
</dbReference>
<dbReference type="InterPro" id="IPR050708">
    <property type="entry name" value="T6SS_VgrG/RHS"/>
</dbReference>
<evidence type="ECO:0000259" key="2">
    <source>
        <dbReference type="SMART" id="SM00507"/>
    </source>
</evidence>
<dbReference type="PANTHER" id="PTHR32305:SF15">
    <property type="entry name" value="PROTEIN RHSA-RELATED"/>
    <property type="match status" value="1"/>
</dbReference>
<dbReference type="EMBL" id="CP059733">
    <property type="protein sequence ID" value="WDE05511.1"/>
    <property type="molecule type" value="Genomic_DNA"/>
</dbReference>
<keyword evidence="3" id="KW-0540">Nuclease</keyword>
<dbReference type="Proteomes" id="UP000032352">
    <property type="component" value="Chromosome"/>
</dbReference>
<dbReference type="CDD" id="cd00085">
    <property type="entry name" value="HNHc"/>
    <property type="match status" value="1"/>
</dbReference>
<dbReference type="InterPro" id="IPR003615">
    <property type="entry name" value="HNH_nuc"/>
</dbReference>
<keyword evidence="4" id="KW-1185">Reference proteome</keyword>
<dbReference type="Gene3D" id="1.10.30.50">
    <property type="match status" value="1"/>
</dbReference>
<dbReference type="Pfam" id="PF01844">
    <property type="entry name" value="HNH"/>
    <property type="match status" value="1"/>
</dbReference>
<proteinExistence type="predicted"/>
<keyword evidence="3" id="KW-0255">Endonuclease</keyword>
<feature type="region of interest" description="Disordered" evidence="1">
    <location>
        <begin position="493"/>
        <end position="541"/>
    </location>
</feature>
<dbReference type="SMART" id="SM00507">
    <property type="entry name" value="HNHc"/>
    <property type="match status" value="1"/>
</dbReference>